<keyword evidence="3" id="KW-1185">Reference proteome</keyword>
<evidence type="ECO:0000313" key="3">
    <source>
        <dbReference type="Proteomes" id="UP001241072"/>
    </source>
</evidence>
<dbReference type="Gene3D" id="3.30.420.40">
    <property type="match status" value="2"/>
</dbReference>
<accession>A0ABT9BS57</accession>
<dbReference type="Proteomes" id="UP001241072">
    <property type="component" value="Unassembled WGS sequence"/>
</dbReference>
<protein>
    <submittedName>
        <fullName evidence="2">ROK family protein</fullName>
    </submittedName>
</protein>
<gene>
    <name evidence="2" type="ORF">Q5716_14620</name>
</gene>
<dbReference type="SUPFAM" id="SSF53067">
    <property type="entry name" value="Actin-like ATPase domain"/>
    <property type="match status" value="1"/>
</dbReference>
<evidence type="ECO:0000313" key="2">
    <source>
        <dbReference type="EMBL" id="MDO7883464.1"/>
    </source>
</evidence>
<comment type="similarity">
    <text evidence="1">Belongs to the ROK (NagC/XylR) family.</text>
</comment>
<dbReference type="PANTHER" id="PTHR18964:SF149">
    <property type="entry name" value="BIFUNCTIONAL UDP-N-ACETYLGLUCOSAMINE 2-EPIMERASE_N-ACETYLMANNOSAMINE KINASE"/>
    <property type="match status" value="1"/>
</dbReference>
<dbReference type="Pfam" id="PF00480">
    <property type="entry name" value="ROK"/>
    <property type="match status" value="1"/>
</dbReference>
<comment type="caution">
    <text evidence="2">The sequence shown here is derived from an EMBL/GenBank/DDBJ whole genome shotgun (WGS) entry which is preliminary data.</text>
</comment>
<evidence type="ECO:0000256" key="1">
    <source>
        <dbReference type="ARBA" id="ARBA00006479"/>
    </source>
</evidence>
<sequence length="258" mass="26235">MTAPLVLGLDIGGTSVRAAVARDGALLERRDAASGPDLAETVVELAHALAEGRDIAGIGVGVPEYVDGGRVTSTEVIPWDDGIVAALERIAPVAIEADVRCAAAAEWAAFREPLLYVSWGTGLSSTLVLGDGTAWAGARGRALALGERRVDGVTLESIASGRGIERAHGTGATARELAARDDAADLFRRAGELVAAAVRDAALLLDPARVVIGGGLGTADSPARRTLEELWDLSIPLTTAAHGADSGLVGAALVALRG</sequence>
<dbReference type="InterPro" id="IPR000600">
    <property type="entry name" value="ROK"/>
</dbReference>
<dbReference type="InterPro" id="IPR043129">
    <property type="entry name" value="ATPase_NBD"/>
</dbReference>
<dbReference type="RefSeq" id="WP_305003890.1">
    <property type="nucleotide sequence ID" value="NZ_JAUQUB010000005.1"/>
</dbReference>
<reference evidence="2 3" key="1">
    <citation type="submission" date="2023-07" db="EMBL/GenBank/DDBJ databases">
        <title>Protaetiibacter sp. nov WY-16 isolated from soil.</title>
        <authorList>
            <person name="Liu B."/>
            <person name="Wan Y."/>
        </authorList>
    </citation>
    <scope>NUCLEOTIDE SEQUENCE [LARGE SCALE GENOMIC DNA]</scope>
    <source>
        <strain evidence="2 3">WY-16</strain>
    </source>
</reference>
<organism evidence="2 3">
    <name type="scientific">Antiquaquibacter soli</name>
    <dbReference type="NCBI Taxonomy" id="3064523"/>
    <lineage>
        <taxon>Bacteria</taxon>
        <taxon>Bacillati</taxon>
        <taxon>Actinomycetota</taxon>
        <taxon>Actinomycetes</taxon>
        <taxon>Micrococcales</taxon>
        <taxon>Microbacteriaceae</taxon>
        <taxon>Antiquaquibacter</taxon>
    </lineage>
</organism>
<dbReference type="PANTHER" id="PTHR18964">
    <property type="entry name" value="ROK (REPRESSOR, ORF, KINASE) FAMILY"/>
    <property type="match status" value="1"/>
</dbReference>
<proteinExistence type="inferred from homology"/>
<name>A0ABT9BS57_9MICO</name>
<dbReference type="EMBL" id="JAUQUB010000005">
    <property type="protein sequence ID" value="MDO7883464.1"/>
    <property type="molecule type" value="Genomic_DNA"/>
</dbReference>